<dbReference type="Proteomes" id="UP000193689">
    <property type="component" value="Unassembled WGS sequence"/>
</dbReference>
<dbReference type="InParanoid" id="A0A1Y2DNQ9"/>
<comment type="caution">
    <text evidence="2">The sequence shown here is derived from an EMBL/GenBank/DDBJ whole genome shotgun (WGS) entry which is preliminary data.</text>
</comment>
<evidence type="ECO:0000256" key="1">
    <source>
        <dbReference type="SAM" id="MobiDB-lite"/>
    </source>
</evidence>
<proteinExistence type="predicted"/>
<dbReference type="GeneID" id="63780429"/>
<evidence type="ECO:0000313" key="2">
    <source>
        <dbReference type="EMBL" id="ORY60912.1"/>
    </source>
</evidence>
<protein>
    <submittedName>
        <fullName evidence="2">Uncharacterized protein</fullName>
    </submittedName>
</protein>
<feature type="compositionally biased region" description="Basic and acidic residues" evidence="1">
    <location>
        <begin position="274"/>
        <end position="283"/>
    </location>
</feature>
<reference evidence="2 3" key="1">
    <citation type="submission" date="2016-07" db="EMBL/GenBank/DDBJ databases">
        <title>Pervasive Adenine N6-methylation of Active Genes in Fungi.</title>
        <authorList>
            <consortium name="DOE Joint Genome Institute"/>
            <person name="Mondo S.J."/>
            <person name="Dannebaum R.O."/>
            <person name="Kuo R.C."/>
            <person name="Labutti K."/>
            <person name="Haridas S."/>
            <person name="Kuo A."/>
            <person name="Salamov A."/>
            <person name="Ahrendt S.R."/>
            <person name="Lipzen A."/>
            <person name="Sullivan W."/>
            <person name="Andreopoulos W.B."/>
            <person name="Clum A."/>
            <person name="Lindquist E."/>
            <person name="Daum C."/>
            <person name="Ramamoorthy G.K."/>
            <person name="Gryganskyi A."/>
            <person name="Culley D."/>
            <person name="Magnuson J.K."/>
            <person name="James T.Y."/>
            <person name="O'Malley M.A."/>
            <person name="Stajich J.E."/>
            <person name="Spatafora J.W."/>
            <person name="Visel A."/>
            <person name="Grigoriev I.V."/>
        </authorList>
    </citation>
    <scope>NUCLEOTIDE SEQUENCE [LARGE SCALE GENOMIC DNA]</scope>
    <source>
        <strain evidence="2 3">CBS 129021</strain>
    </source>
</reference>
<gene>
    <name evidence="2" type="ORF">BCR38DRAFT_487965</name>
</gene>
<name>A0A1Y2DNQ9_9PEZI</name>
<dbReference type="RefSeq" id="XP_040713139.1">
    <property type="nucleotide sequence ID" value="XM_040864217.1"/>
</dbReference>
<sequence>MAKARLNTPQPGRYSDGATHNDGNETENIPSSPSSKSKSPERKIYPRAGTFRSPCGYATGSTFLGMDNNFAGTGSQLPIFMYHADLKFDEPPNIVVQRKIHLAVYGRIRQHLNQGNMLEDLWELEPIKIVAMPGPGDVPLAWTFKESQRMQQMCKKVEEYTARLGKVKQTRGKLSGELMLFLREFNIDTTLADEIPEQWADFCSTENLQRLNTGEECLQSIPLRSVLQTFEILLAQYKAEQKLACAKPTCKKGRMLDEKEKSDENAIVSKRKGVRTDDARKQC</sequence>
<organism evidence="2 3">
    <name type="scientific">Pseudomassariella vexata</name>
    <dbReference type="NCBI Taxonomy" id="1141098"/>
    <lineage>
        <taxon>Eukaryota</taxon>
        <taxon>Fungi</taxon>
        <taxon>Dikarya</taxon>
        <taxon>Ascomycota</taxon>
        <taxon>Pezizomycotina</taxon>
        <taxon>Sordariomycetes</taxon>
        <taxon>Xylariomycetidae</taxon>
        <taxon>Amphisphaeriales</taxon>
        <taxon>Pseudomassariaceae</taxon>
        <taxon>Pseudomassariella</taxon>
    </lineage>
</organism>
<feature type="region of interest" description="Disordered" evidence="1">
    <location>
        <begin position="261"/>
        <end position="283"/>
    </location>
</feature>
<evidence type="ECO:0000313" key="3">
    <source>
        <dbReference type="Proteomes" id="UP000193689"/>
    </source>
</evidence>
<accession>A0A1Y2DNQ9</accession>
<keyword evidence="3" id="KW-1185">Reference proteome</keyword>
<dbReference type="AlphaFoldDB" id="A0A1Y2DNQ9"/>
<dbReference type="EMBL" id="MCFJ01000011">
    <property type="protein sequence ID" value="ORY60912.1"/>
    <property type="molecule type" value="Genomic_DNA"/>
</dbReference>
<feature type="region of interest" description="Disordered" evidence="1">
    <location>
        <begin position="1"/>
        <end position="48"/>
    </location>
</feature>